<evidence type="ECO:0000313" key="1">
    <source>
        <dbReference type="EMBL" id="QDR81428.1"/>
    </source>
</evidence>
<evidence type="ECO:0000313" key="2">
    <source>
        <dbReference type="Proteomes" id="UP000320776"/>
    </source>
</evidence>
<dbReference type="KEGG" id="sted:SPTER_28080"/>
<reference evidence="1 2" key="1">
    <citation type="submission" date="2019-02" db="EMBL/GenBank/DDBJ databases">
        <title>Closed genome of Sporomusa termitida DSM 4440.</title>
        <authorList>
            <person name="Poehlein A."/>
            <person name="Daniel R."/>
        </authorList>
    </citation>
    <scope>NUCLEOTIDE SEQUENCE [LARGE SCALE GENOMIC DNA]</scope>
    <source>
        <strain evidence="1 2">DSM 4440</strain>
    </source>
</reference>
<organism evidence="1 2">
    <name type="scientific">Sporomusa termitida</name>
    <dbReference type="NCBI Taxonomy" id="2377"/>
    <lineage>
        <taxon>Bacteria</taxon>
        <taxon>Bacillati</taxon>
        <taxon>Bacillota</taxon>
        <taxon>Negativicutes</taxon>
        <taxon>Selenomonadales</taxon>
        <taxon>Sporomusaceae</taxon>
        <taxon>Sporomusa</taxon>
    </lineage>
</organism>
<dbReference type="EMBL" id="CP036259">
    <property type="protein sequence ID" value="QDR81428.1"/>
    <property type="molecule type" value="Genomic_DNA"/>
</dbReference>
<protein>
    <submittedName>
        <fullName evidence="1">Uncharacterized protein</fullName>
    </submittedName>
</protein>
<proteinExistence type="predicted"/>
<gene>
    <name evidence="1" type="ORF">SPTER_28080</name>
</gene>
<dbReference type="Proteomes" id="UP000320776">
    <property type="component" value="Chromosome"/>
</dbReference>
<keyword evidence="2" id="KW-1185">Reference proteome</keyword>
<accession>A0A517DVQ8</accession>
<name>A0A517DVQ8_9FIRM</name>
<dbReference type="AlphaFoldDB" id="A0A517DVQ8"/>
<sequence>MLLYKIEVDEVQNDAKDNQQKCLLAKGGRENATHPAVTKDIDTDLQLIAESLQKACRSMRDSGMEQREIIAIIKKMAAIAQEIGLLSDHPVPTMRKL</sequence>